<protein>
    <recommendedName>
        <fullName evidence="2">YMGG-like Gly-zipper domain-containing protein</fullName>
    </recommendedName>
</protein>
<evidence type="ECO:0000256" key="1">
    <source>
        <dbReference type="SAM" id="SignalP"/>
    </source>
</evidence>
<reference evidence="4" key="1">
    <citation type="journal article" date="2019" name="Int. J. Syst. Evol. Microbiol.">
        <title>The Global Catalogue of Microorganisms (GCM) 10K type strain sequencing project: providing services to taxonomists for standard genome sequencing and annotation.</title>
        <authorList>
            <consortium name="The Broad Institute Genomics Platform"/>
            <consortium name="The Broad Institute Genome Sequencing Center for Infectious Disease"/>
            <person name="Wu L."/>
            <person name="Ma J."/>
        </authorList>
    </citation>
    <scope>NUCLEOTIDE SEQUENCE [LARGE SCALE GENOMIC DNA]</scope>
    <source>
        <strain evidence="4">CGMCC 1.15419</strain>
    </source>
</reference>
<keyword evidence="1" id="KW-0732">Signal</keyword>
<evidence type="ECO:0000313" key="3">
    <source>
        <dbReference type="EMBL" id="GGF63472.1"/>
    </source>
</evidence>
<name>A0ABQ1VFT7_9RHOB</name>
<feature type="signal peptide" evidence="1">
    <location>
        <begin position="1"/>
        <end position="24"/>
    </location>
</feature>
<feature type="chain" id="PRO_5047163529" description="YMGG-like Gly-zipper domain-containing protein" evidence="1">
    <location>
        <begin position="25"/>
        <end position="155"/>
    </location>
</feature>
<dbReference type="Proteomes" id="UP000640509">
    <property type="component" value="Unassembled WGS sequence"/>
</dbReference>
<comment type="caution">
    <text evidence="3">The sequence shown here is derived from an EMBL/GenBank/DDBJ whole genome shotgun (WGS) entry which is preliminary data.</text>
</comment>
<dbReference type="Pfam" id="PF13441">
    <property type="entry name" value="Gly-zipper_YMGG"/>
    <property type="match status" value="1"/>
</dbReference>
<sequence length="155" mass="15705">MEITMKTLLTMTAVATLAAGATFAETTIVQTQPSTTVTQVESDPNTTGGGALGGAATGAVAGAAVGGPVGAAIGGVAGAVMGDVSEDALTPETRTYIMENRTESVVLDGDLAVGTVVPETAAIQTVPNSNVQYVYVNDRPVVVEPETRKVIYIYE</sequence>
<dbReference type="InterPro" id="IPR027367">
    <property type="entry name" value="Gly-zipper_YMGG"/>
</dbReference>
<gene>
    <name evidence="3" type="ORF">GCM10011402_14450</name>
</gene>
<proteinExistence type="predicted"/>
<organism evidence="3 4">
    <name type="scientific">Paracoccus acridae</name>
    <dbReference type="NCBI Taxonomy" id="1795310"/>
    <lineage>
        <taxon>Bacteria</taxon>
        <taxon>Pseudomonadati</taxon>
        <taxon>Pseudomonadota</taxon>
        <taxon>Alphaproteobacteria</taxon>
        <taxon>Rhodobacterales</taxon>
        <taxon>Paracoccaceae</taxon>
        <taxon>Paracoccus</taxon>
    </lineage>
</organism>
<evidence type="ECO:0000259" key="2">
    <source>
        <dbReference type="Pfam" id="PF13441"/>
    </source>
</evidence>
<accession>A0ABQ1VFT7</accession>
<evidence type="ECO:0000313" key="4">
    <source>
        <dbReference type="Proteomes" id="UP000640509"/>
    </source>
</evidence>
<keyword evidence="4" id="KW-1185">Reference proteome</keyword>
<dbReference type="EMBL" id="BMIV01000004">
    <property type="protein sequence ID" value="GGF63472.1"/>
    <property type="molecule type" value="Genomic_DNA"/>
</dbReference>
<dbReference type="Pfam" id="PF06823">
    <property type="entry name" value="DUF1236"/>
    <property type="match status" value="1"/>
</dbReference>
<dbReference type="InterPro" id="IPR009642">
    <property type="entry name" value="DUF1236"/>
</dbReference>
<feature type="domain" description="YMGG-like Gly-zipper" evidence="2">
    <location>
        <begin position="45"/>
        <end position="84"/>
    </location>
</feature>